<keyword evidence="3" id="KW-0998">Cell outer membrane</keyword>
<dbReference type="GO" id="GO:0009279">
    <property type="term" value="C:cell outer membrane"/>
    <property type="evidence" value="ECO:0007669"/>
    <property type="project" value="UniProtKB-SubCell"/>
</dbReference>
<accession>A0A7V1CZB1</accession>
<sequence length="125" mass="14200">DVYKRQSITSLGGETVTQGLPGLSKNVLNGTLFYSLDNFETRLNVRYRSDFVSEQVAINEQVVNFDAETVVDFQTSYQFTDSFGMLLQVNNLTDEPTQSYFGNENITGTTQYFGRQVYLGFTYSH</sequence>
<reference evidence="4" key="1">
    <citation type="journal article" date="2020" name="mSystems">
        <title>Genome- and Community-Level Interaction Insights into Carbon Utilization and Element Cycling Functions of Hydrothermarchaeota in Hydrothermal Sediment.</title>
        <authorList>
            <person name="Zhou Z."/>
            <person name="Liu Y."/>
            <person name="Xu W."/>
            <person name="Pan J."/>
            <person name="Luo Z.H."/>
            <person name="Li M."/>
        </authorList>
    </citation>
    <scope>NUCLEOTIDE SEQUENCE [LARGE SCALE GENOMIC DNA]</scope>
    <source>
        <strain evidence="4">HyVt-346</strain>
    </source>
</reference>
<dbReference type="EMBL" id="DRGM01000123">
    <property type="protein sequence ID" value="HEA17058.1"/>
    <property type="molecule type" value="Genomic_DNA"/>
</dbReference>
<gene>
    <name evidence="4" type="ORF">ENH88_11560</name>
</gene>
<dbReference type="Proteomes" id="UP000886188">
    <property type="component" value="Unassembled WGS sequence"/>
</dbReference>
<keyword evidence="4" id="KW-0675">Receptor</keyword>
<comment type="caution">
    <text evidence="4">The sequence shown here is derived from an EMBL/GenBank/DDBJ whole genome shotgun (WGS) entry which is preliminary data.</text>
</comment>
<dbReference type="PANTHER" id="PTHR40980:SF3">
    <property type="entry name" value="TONB-DEPENDENT RECEPTOR-LIKE BETA-BARREL DOMAIN-CONTAINING PROTEIN"/>
    <property type="match status" value="1"/>
</dbReference>
<dbReference type="PANTHER" id="PTHR40980">
    <property type="entry name" value="PLUG DOMAIN-CONTAINING PROTEIN"/>
    <property type="match status" value="1"/>
</dbReference>
<evidence type="ECO:0000256" key="2">
    <source>
        <dbReference type="ARBA" id="ARBA00023136"/>
    </source>
</evidence>
<organism evidence="4">
    <name type="scientific">Pseudoalteromonas prydzensis</name>
    <dbReference type="NCBI Taxonomy" id="182141"/>
    <lineage>
        <taxon>Bacteria</taxon>
        <taxon>Pseudomonadati</taxon>
        <taxon>Pseudomonadota</taxon>
        <taxon>Gammaproteobacteria</taxon>
        <taxon>Alteromonadales</taxon>
        <taxon>Pseudoalteromonadaceae</taxon>
        <taxon>Pseudoalteromonas</taxon>
    </lineage>
</organism>
<proteinExistence type="predicted"/>
<dbReference type="AlphaFoldDB" id="A0A7V1CZB1"/>
<keyword evidence="2" id="KW-0472">Membrane</keyword>
<evidence type="ECO:0000256" key="1">
    <source>
        <dbReference type="ARBA" id="ARBA00004442"/>
    </source>
</evidence>
<name>A0A7V1CZB1_9GAMM</name>
<dbReference type="InterPro" id="IPR036942">
    <property type="entry name" value="Beta-barrel_TonB_sf"/>
</dbReference>
<evidence type="ECO:0000256" key="3">
    <source>
        <dbReference type="ARBA" id="ARBA00023237"/>
    </source>
</evidence>
<comment type="subcellular location">
    <subcellularLocation>
        <location evidence="1">Cell outer membrane</location>
    </subcellularLocation>
</comment>
<feature type="non-terminal residue" evidence="4">
    <location>
        <position position="1"/>
    </location>
</feature>
<evidence type="ECO:0000313" key="4">
    <source>
        <dbReference type="EMBL" id="HEA17058.1"/>
    </source>
</evidence>
<dbReference type="SUPFAM" id="SSF56935">
    <property type="entry name" value="Porins"/>
    <property type="match status" value="1"/>
</dbReference>
<dbReference type="Gene3D" id="2.40.170.20">
    <property type="entry name" value="TonB-dependent receptor, beta-barrel domain"/>
    <property type="match status" value="1"/>
</dbReference>
<protein>
    <submittedName>
        <fullName evidence="4">TonB-dependent receptor</fullName>
    </submittedName>
</protein>